<gene>
    <name evidence="1" type="ORF">METZ01_LOCUS171372</name>
</gene>
<reference evidence="1" key="1">
    <citation type="submission" date="2018-05" db="EMBL/GenBank/DDBJ databases">
        <authorList>
            <person name="Lanie J.A."/>
            <person name="Ng W.-L."/>
            <person name="Kazmierczak K.M."/>
            <person name="Andrzejewski T.M."/>
            <person name="Davidsen T.M."/>
            <person name="Wayne K.J."/>
            <person name="Tettelin H."/>
            <person name="Glass J.I."/>
            <person name="Rusch D."/>
            <person name="Podicherti R."/>
            <person name="Tsui H.-C.T."/>
            <person name="Winkler M.E."/>
        </authorList>
    </citation>
    <scope>NUCLEOTIDE SEQUENCE</scope>
</reference>
<evidence type="ECO:0000313" key="1">
    <source>
        <dbReference type="EMBL" id="SVB18518.1"/>
    </source>
</evidence>
<dbReference type="AlphaFoldDB" id="A0A382BXI9"/>
<sequence length="128" mass="14711">MSNTIDWDDNVQSALKELLTGIGMVKSQTGRLIDEIDKSLAWNDEQPEIYSDDDRVVFDGPLDEETCLDCLLIMKKGSISVKDLKENEQWDLSPHANCRHNFTYESHLILEKKIHVDNLINKLIDIHS</sequence>
<protein>
    <submittedName>
        <fullName evidence="1">Uncharacterized protein</fullName>
    </submittedName>
</protein>
<name>A0A382BXI9_9ZZZZ</name>
<dbReference type="EMBL" id="UINC01031837">
    <property type="protein sequence ID" value="SVB18518.1"/>
    <property type="molecule type" value="Genomic_DNA"/>
</dbReference>
<proteinExistence type="predicted"/>
<organism evidence="1">
    <name type="scientific">marine metagenome</name>
    <dbReference type="NCBI Taxonomy" id="408172"/>
    <lineage>
        <taxon>unclassified sequences</taxon>
        <taxon>metagenomes</taxon>
        <taxon>ecological metagenomes</taxon>
    </lineage>
</organism>
<accession>A0A382BXI9</accession>